<accession>A0A9D2DIL3</accession>
<dbReference type="EMBL" id="DXBZ01000028">
    <property type="protein sequence ID" value="HIZ17696.1"/>
    <property type="molecule type" value="Genomic_DNA"/>
</dbReference>
<feature type="transmembrane region" description="Helical" evidence="1">
    <location>
        <begin position="6"/>
        <end position="22"/>
    </location>
</feature>
<organism evidence="2 3">
    <name type="scientific">Candidatus Olsenella stercoravium</name>
    <dbReference type="NCBI Taxonomy" id="2838713"/>
    <lineage>
        <taxon>Bacteria</taxon>
        <taxon>Bacillati</taxon>
        <taxon>Actinomycetota</taxon>
        <taxon>Coriobacteriia</taxon>
        <taxon>Coriobacteriales</taxon>
        <taxon>Atopobiaceae</taxon>
        <taxon>Olsenella</taxon>
    </lineage>
</organism>
<sequence>MDISIILAPIASAVIGALVGALRESRRRSKDHDARRDAEHEALCMGMCEEMRSKLYAMHERYVVHGESMPYHEKERADKVYEVYHALGGNGTGTHVYQELMAAYVEGRGDAD</sequence>
<protein>
    <submittedName>
        <fullName evidence="2">Uncharacterized protein</fullName>
    </submittedName>
</protein>
<reference evidence="2" key="1">
    <citation type="journal article" date="2021" name="PeerJ">
        <title>Extensive microbial diversity within the chicken gut microbiome revealed by metagenomics and culture.</title>
        <authorList>
            <person name="Gilroy R."/>
            <person name="Ravi A."/>
            <person name="Getino M."/>
            <person name="Pursley I."/>
            <person name="Horton D.L."/>
            <person name="Alikhan N.F."/>
            <person name="Baker D."/>
            <person name="Gharbi K."/>
            <person name="Hall N."/>
            <person name="Watson M."/>
            <person name="Adriaenssens E.M."/>
            <person name="Foster-Nyarko E."/>
            <person name="Jarju S."/>
            <person name="Secka A."/>
            <person name="Antonio M."/>
            <person name="Oren A."/>
            <person name="Chaudhuri R.R."/>
            <person name="La Ragione R."/>
            <person name="Hildebrand F."/>
            <person name="Pallen M.J."/>
        </authorList>
    </citation>
    <scope>NUCLEOTIDE SEQUENCE</scope>
    <source>
        <strain evidence="2">ChiHecolR3B27-1887</strain>
    </source>
</reference>
<reference evidence="2" key="2">
    <citation type="submission" date="2021-04" db="EMBL/GenBank/DDBJ databases">
        <authorList>
            <person name="Gilroy R."/>
        </authorList>
    </citation>
    <scope>NUCLEOTIDE SEQUENCE</scope>
    <source>
        <strain evidence="2">ChiHecolR3B27-1887</strain>
    </source>
</reference>
<proteinExistence type="predicted"/>
<gene>
    <name evidence="2" type="ORF">IAA22_01065</name>
</gene>
<dbReference type="AlphaFoldDB" id="A0A9D2DIL3"/>
<keyword evidence="1" id="KW-0812">Transmembrane</keyword>
<name>A0A9D2DIL3_9ACTN</name>
<keyword evidence="1" id="KW-1133">Transmembrane helix</keyword>
<comment type="caution">
    <text evidence="2">The sequence shown here is derived from an EMBL/GenBank/DDBJ whole genome shotgun (WGS) entry which is preliminary data.</text>
</comment>
<evidence type="ECO:0000313" key="3">
    <source>
        <dbReference type="Proteomes" id="UP000824029"/>
    </source>
</evidence>
<evidence type="ECO:0000256" key="1">
    <source>
        <dbReference type="SAM" id="Phobius"/>
    </source>
</evidence>
<dbReference type="Proteomes" id="UP000824029">
    <property type="component" value="Unassembled WGS sequence"/>
</dbReference>
<evidence type="ECO:0000313" key="2">
    <source>
        <dbReference type="EMBL" id="HIZ17696.1"/>
    </source>
</evidence>
<keyword evidence="1" id="KW-0472">Membrane</keyword>